<name>A0A843YS48_9BURK</name>
<keyword evidence="2" id="KW-0560">Oxidoreductase</keyword>
<dbReference type="SMART" id="SM00903">
    <property type="entry name" value="Flavin_Reduct"/>
    <property type="match status" value="1"/>
</dbReference>
<keyword evidence="5" id="KW-1185">Reference proteome</keyword>
<dbReference type="GO" id="GO:0042602">
    <property type="term" value="F:riboflavin reductase (NADPH) activity"/>
    <property type="evidence" value="ECO:0007669"/>
    <property type="project" value="TreeGrafter"/>
</dbReference>
<organism evidence="4 5">
    <name type="scientific">Glaciimonas soli</name>
    <dbReference type="NCBI Taxonomy" id="2590999"/>
    <lineage>
        <taxon>Bacteria</taxon>
        <taxon>Pseudomonadati</taxon>
        <taxon>Pseudomonadota</taxon>
        <taxon>Betaproteobacteria</taxon>
        <taxon>Burkholderiales</taxon>
        <taxon>Oxalobacteraceae</taxon>
        <taxon>Glaciimonas</taxon>
    </lineage>
</organism>
<dbReference type="PANTHER" id="PTHR30466">
    <property type="entry name" value="FLAVIN REDUCTASE"/>
    <property type="match status" value="1"/>
</dbReference>
<dbReference type="SUPFAM" id="SSF50475">
    <property type="entry name" value="FMN-binding split barrel"/>
    <property type="match status" value="1"/>
</dbReference>
<comment type="caution">
    <text evidence="4">The sequence shown here is derived from an EMBL/GenBank/DDBJ whole genome shotgun (WGS) entry which is preliminary data.</text>
</comment>
<evidence type="ECO:0000313" key="4">
    <source>
        <dbReference type="EMBL" id="MQR00072.1"/>
    </source>
</evidence>
<dbReference type="AlphaFoldDB" id="A0A843YS48"/>
<evidence type="ECO:0000313" key="5">
    <source>
        <dbReference type="Proteomes" id="UP000451565"/>
    </source>
</evidence>
<dbReference type="InterPro" id="IPR050268">
    <property type="entry name" value="NADH-dep_flavin_reductase"/>
</dbReference>
<accession>A0A843YS48</accession>
<dbReference type="Pfam" id="PF01613">
    <property type="entry name" value="Flavin_Reduct"/>
    <property type="match status" value="1"/>
</dbReference>
<comment type="similarity">
    <text evidence="1">Belongs to the non-flavoprotein flavin reductase family.</text>
</comment>
<reference evidence="4 5" key="1">
    <citation type="submission" date="2019-10" db="EMBL/GenBank/DDBJ databases">
        <title>Glaciimonas soli sp. nov., a psychrophilic bacterium isolated from the forest soil of a high elevation mountain in Taiwan.</title>
        <authorList>
            <person name="Wang L.-T."/>
            <person name="Shieh W.Y."/>
        </authorList>
    </citation>
    <scope>NUCLEOTIDE SEQUENCE [LARGE SCALE GENOMIC DNA]</scope>
    <source>
        <strain evidence="4 5">GS1</strain>
    </source>
</reference>
<feature type="domain" description="Flavin reductase like" evidence="3">
    <location>
        <begin position="39"/>
        <end position="183"/>
    </location>
</feature>
<protein>
    <submittedName>
        <fullName evidence="4">Flavin reductase</fullName>
    </submittedName>
</protein>
<dbReference type="RefSeq" id="WP_153233595.1">
    <property type="nucleotide sequence ID" value="NZ_WINI01000001.1"/>
</dbReference>
<sequence>MQTAIYNRSAVASPADVSGVHALKEGNSPLDVKALRNALGAFPTGIAIVTTRNASGRAVGLTINSFASLSLDPPLVLWSLVNRSPSLAAFNESDYFCINVLASTQTELAKCFASSAVPDKFQNVQAYDSVEGIPVIPGCLASFVCAREQMHPGGDHTLYVGRVLHYFVESGEPAVFHRGQFTNLHPSQS</sequence>
<dbReference type="Proteomes" id="UP000451565">
    <property type="component" value="Unassembled WGS sequence"/>
</dbReference>
<dbReference type="EMBL" id="WINI01000001">
    <property type="protein sequence ID" value="MQR00072.1"/>
    <property type="molecule type" value="Genomic_DNA"/>
</dbReference>
<dbReference type="Gene3D" id="2.30.110.10">
    <property type="entry name" value="Electron Transport, Fmn-binding Protein, Chain A"/>
    <property type="match status" value="1"/>
</dbReference>
<gene>
    <name evidence="4" type="ORF">GEV47_05160</name>
</gene>
<dbReference type="InterPro" id="IPR012349">
    <property type="entry name" value="Split_barrel_FMN-bd"/>
</dbReference>
<evidence type="ECO:0000256" key="1">
    <source>
        <dbReference type="ARBA" id="ARBA00008898"/>
    </source>
</evidence>
<proteinExistence type="inferred from homology"/>
<evidence type="ECO:0000259" key="3">
    <source>
        <dbReference type="SMART" id="SM00903"/>
    </source>
</evidence>
<dbReference type="OrthoDB" id="9792858at2"/>
<dbReference type="InterPro" id="IPR002563">
    <property type="entry name" value="Flavin_Rdtase-like_dom"/>
</dbReference>
<dbReference type="GO" id="GO:0010181">
    <property type="term" value="F:FMN binding"/>
    <property type="evidence" value="ECO:0007669"/>
    <property type="project" value="InterPro"/>
</dbReference>
<evidence type="ECO:0000256" key="2">
    <source>
        <dbReference type="ARBA" id="ARBA00023002"/>
    </source>
</evidence>
<dbReference type="PANTHER" id="PTHR30466:SF11">
    <property type="entry name" value="FLAVIN-DEPENDENT MONOOXYGENASE, REDUCTASE SUBUNIT HSAB"/>
    <property type="match status" value="1"/>
</dbReference>